<evidence type="ECO:0000313" key="3">
    <source>
        <dbReference type="EMBL" id="KKN12064.1"/>
    </source>
</evidence>
<accession>A0A0F9N260</accession>
<dbReference type="GO" id="GO:0008237">
    <property type="term" value="F:metallopeptidase activity"/>
    <property type="evidence" value="ECO:0007669"/>
    <property type="project" value="InterPro"/>
</dbReference>
<dbReference type="EMBL" id="LAZR01004071">
    <property type="protein sequence ID" value="KKN12064.1"/>
    <property type="molecule type" value="Genomic_DNA"/>
</dbReference>
<organism evidence="3">
    <name type="scientific">marine sediment metagenome</name>
    <dbReference type="NCBI Taxonomy" id="412755"/>
    <lineage>
        <taxon>unclassified sequences</taxon>
        <taxon>metagenomes</taxon>
        <taxon>ecological metagenomes</taxon>
    </lineage>
</organism>
<gene>
    <name evidence="3" type="ORF">LCGC14_1020200</name>
</gene>
<dbReference type="Pfam" id="PF19289">
    <property type="entry name" value="PmbA_TldD_3rd"/>
    <property type="match status" value="1"/>
</dbReference>
<reference evidence="3" key="1">
    <citation type="journal article" date="2015" name="Nature">
        <title>Complex archaea that bridge the gap between prokaryotes and eukaryotes.</title>
        <authorList>
            <person name="Spang A."/>
            <person name="Saw J.H."/>
            <person name="Jorgensen S.L."/>
            <person name="Zaremba-Niedzwiedzka K."/>
            <person name="Martijn J."/>
            <person name="Lind A.E."/>
            <person name="van Eijk R."/>
            <person name="Schleper C."/>
            <person name="Guy L."/>
            <person name="Ettema T.J."/>
        </authorList>
    </citation>
    <scope>NUCLEOTIDE SEQUENCE</scope>
</reference>
<dbReference type="InterPro" id="IPR036059">
    <property type="entry name" value="TldD/PmbA_sf"/>
</dbReference>
<dbReference type="GO" id="GO:0006508">
    <property type="term" value="P:proteolysis"/>
    <property type="evidence" value="ECO:0007669"/>
    <property type="project" value="InterPro"/>
</dbReference>
<protein>
    <recommendedName>
        <fullName evidence="2">Metalloprotease TldD/E C-terminal domain-containing protein</fullName>
    </recommendedName>
</protein>
<dbReference type="SUPFAM" id="SSF111283">
    <property type="entry name" value="Putative modulator of DNA gyrase, PmbA/TldD"/>
    <property type="match status" value="1"/>
</dbReference>
<sequence>MLKEFLHSRATSKLLNVKPTGNARAVNFTFASIPRMKNTYFTPGDLTEEEALEQLGTGIYAIHTLGGQVEMDGSFFFKAVRGYWVENGEKQYPLKDVTLTGNILQLLQNIEGATRDLAISSSYFGGCGKDGQSPLPVGIGGPKLLIDDVRFGGEKSR</sequence>
<evidence type="ECO:0000259" key="2">
    <source>
        <dbReference type="Pfam" id="PF19289"/>
    </source>
</evidence>
<proteinExistence type="inferred from homology"/>
<evidence type="ECO:0000256" key="1">
    <source>
        <dbReference type="ARBA" id="ARBA00005836"/>
    </source>
</evidence>
<dbReference type="PANTHER" id="PTHR30624">
    <property type="entry name" value="UNCHARACTERIZED PROTEIN TLDD AND PMBA"/>
    <property type="match status" value="1"/>
</dbReference>
<dbReference type="GO" id="GO:0005829">
    <property type="term" value="C:cytosol"/>
    <property type="evidence" value="ECO:0007669"/>
    <property type="project" value="TreeGrafter"/>
</dbReference>
<dbReference type="AlphaFoldDB" id="A0A0F9N260"/>
<dbReference type="InterPro" id="IPR045569">
    <property type="entry name" value="Metalloprtase-TldD/E_C"/>
</dbReference>
<comment type="similarity">
    <text evidence="1">Belongs to the peptidase U62 family.</text>
</comment>
<comment type="caution">
    <text evidence="3">The sequence shown here is derived from an EMBL/GenBank/DDBJ whole genome shotgun (WGS) entry which is preliminary data.</text>
</comment>
<dbReference type="InterPro" id="IPR051463">
    <property type="entry name" value="Peptidase_U62_metallo"/>
</dbReference>
<dbReference type="PANTHER" id="PTHR30624:SF0">
    <property type="entry name" value="METALLOPROTEASE SLR0863"/>
    <property type="match status" value="1"/>
</dbReference>
<name>A0A0F9N260_9ZZZZ</name>
<feature type="domain" description="Metalloprotease TldD/E C-terminal" evidence="2">
    <location>
        <begin position="2"/>
        <end position="153"/>
    </location>
</feature>